<dbReference type="InterPro" id="IPR017439">
    <property type="entry name" value="Amidohydrolase"/>
</dbReference>
<dbReference type="InterPro" id="IPR002933">
    <property type="entry name" value="Peptidase_M20"/>
</dbReference>
<dbReference type="EMBL" id="JAKZEU010000002">
    <property type="protein sequence ID" value="MCQ0969969.1"/>
    <property type="molecule type" value="Genomic_DNA"/>
</dbReference>
<proteinExistence type="predicted"/>
<reference evidence="3 4" key="1">
    <citation type="submission" date="2022-03" db="EMBL/GenBank/DDBJ databases">
        <authorList>
            <person name="He Y."/>
        </authorList>
    </citation>
    <scope>NUCLEOTIDE SEQUENCE [LARGE SCALE GENOMIC DNA]</scope>
    <source>
        <strain evidence="3 4">TK19116</strain>
    </source>
</reference>
<evidence type="ECO:0000313" key="3">
    <source>
        <dbReference type="EMBL" id="MCQ0969969.1"/>
    </source>
</evidence>
<accession>A0ABT1MPC9</accession>
<keyword evidence="1" id="KW-0378">Hydrolase</keyword>
<dbReference type="PANTHER" id="PTHR11014:SF169">
    <property type="entry name" value="CLAN MH, FAMILY M20, PEPTIDASE T-LIKE METALLOPEPTIDASE"/>
    <property type="match status" value="1"/>
</dbReference>
<feature type="domain" description="Peptidase M20 dimerisation" evidence="2">
    <location>
        <begin position="186"/>
        <end position="286"/>
    </location>
</feature>
<sequence length="385" mass="40914">MIDRPTNEPRLFDALKSLRRELHRFPELSGQEVETARRVVGWLGTCHPDSVITGFGGHGVAAIFDGEDPGPTVMLRAELDALPIIETGQPDHRSLIDGKAHLCGHDGHTAILCGLAAMLGEERPAKGRVVLLFQPAEEDGSGAAAVIDDPRYLEIAPDFAFSIHNMPGVPLGHARIAPGAMNCASRGLRIGLQGRTAHASMPETGLSPAPALAALIPALTALSRGADVADAEFRLATITHAHLGAPAFGIAPGDAELWVTLRSRDDSGMDGLLIDAQAAIARHARELTVSLSQHDIFLACSNDDEATQIFRKAFEAEGIVHDSSDLPMRASEDFGRFGLAGTRSAMALLGSGEIPALHNPDYDFPDALIPVGMRLFRRLVSDILG</sequence>
<dbReference type="Gene3D" id="3.40.630.10">
    <property type="entry name" value="Zn peptidases"/>
    <property type="match status" value="1"/>
</dbReference>
<dbReference type="Gene3D" id="3.30.70.360">
    <property type="match status" value="1"/>
</dbReference>
<dbReference type="PIRSF" id="PIRSF005962">
    <property type="entry name" value="Pept_M20D_amidohydro"/>
    <property type="match status" value="1"/>
</dbReference>
<dbReference type="InterPro" id="IPR011650">
    <property type="entry name" value="Peptidase_M20_dimer"/>
</dbReference>
<comment type="caution">
    <text evidence="3">The sequence shown here is derived from an EMBL/GenBank/DDBJ whole genome shotgun (WGS) entry which is preliminary data.</text>
</comment>
<dbReference type="Pfam" id="PF07687">
    <property type="entry name" value="M20_dimer"/>
    <property type="match status" value="1"/>
</dbReference>
<dbReference type="PANTHER" id="PTHR11014">
    <property type="entry name" value="PEPTIDASE M20 FAMILY MEMBER"/>
    <property type="match status" value="1"/>
</dbReference>
<dbReference type="NCBIfam" id="TIGR01891">
    <property type="entry name" value="amidohydrolases"/>
    <property type="match status" value="1"/>
</dbReference>
<name>A0ABT1MPC9_9RHOB</name>
<protein>
    <submittedName>
        <fullName evidence="3">Amidohydrolase</fullName>
    </submittedName>
</protein>
<dbReference type="SUPFAM" id="SSF55031">
    <property type="entry name" value="Bacterial exopeptidase dimerisation domain"/>
    <property type="match status" value="1"/>
</dbReference>
<keyword evidence="4" id="KW-1185">Reference proteome</keyword>
<dbReference type="RefSeq" id="WP_255328972.1">
    <property type="nucleotide sequence ID" value="NZ_JAKZEU010000002.1"/>
</dbReference>
<dbReference type="Pfam" id="PF01546">
    <property type="entry name" value="Peptidase_M20"/>
    <property type="match status" value="1"/>
</dbReference>
<dbReference type="InterPro" id="IPR036264">
    <property type="entry name" value="Bact_exopeptidase_dim_dom"/>
</dbReference>
<dbReference type="SUPFAM" id="SSF53187">
    <property type="entry name" value="Zn-dependent exopeptidases"/>
    <property type="match status" value="1"/>
</dbReference>
<evidence type="ECO:0000313" key="4">
    <source>
        <dbReference type="Proteomes" id="UP001203945"/>
    </source>
</evidence>
<evidence type="ECO:0000259" key="2">
    <source>
        <dbReference type="Pfam" id="PF07687"/>
    </source>
</evidence>
<dbReference type="Proteomes" id="UP001203945">
    <property type="component" value="Unassembled WGS sequence"/>
</dbReference>
<gene>
    <name evidence="3" type="ORF">MLD63_05960</name>
</gene>
<organism evidence="3 4">
    <name type="scientific">Paracoccus albicereus</name>
    <dbReference type="NCBI Taxonomy" id="2922394"/>
    <lineage>
        <taxon>Bacteria</taxon>
        <taxon>Pseudomonadati</taxon>
        <taxon>Pseudomonadota</taxon>
        <taxon>Alphaproteobacteria</taxon>
        <taxon>Rhodobacterales</taxon>
        <taxon>Paracoccaceae</taxon>
        <taxon>Paracoccus</taxon>
    </lineage>
</organism>
<evidence type="ECO:0000256" key="1">
    <source>
        <dbReference type="ARBA" id="ARBA00022801"/>
    </source>
</evidence>